<dbReference type="Proteomes" id="UP000092993">
    <property type="component" value="Unassembled WGS sequence"/>
</dbReference>
<organism evidence="1 2">
    <name type="scientific">Grifola frondosa</name>
    <name type="common">Maitake</name>
    <name type="synonym">Polyporus frondosus</name>
    <dbReference type="NCBI Taxonomy" id="5627"/>
    <lineage>
        <taxon>Eukaryota</taxon>
        <taxon>Fungi</taxon>
        <taxon>Dikarya</taxon>
        <taxon>Basidiomycota</taxon>
        <taxon>Agaricomycotina</taxon>
        <taxon>Agaricomycetes</taxon>
        <taxon>Polyporales</taxon>
        <taxon>Grifolaceae</taxon>
        <taxon>Grifola</taxon>
    </lineage>
</organism>
<evidence type="ECO:0000313" key="1">
    <source>
        <dbReference type="EMBL" id="OBZ79007.1"/>
    </source>
</evidence>
<protein>
    <submittedName>
        <fullName evidence="1">Uncharacterized protein</fullName>
    </submittedName>
</protein>
<dbReference type="AlphaFoldDB" id="A0A1C7MQM5"/>
<accession>A0A1C7MQM5</accession>
<gene>
    <name evidence="1" type="ORF">A0H81_01129</name>
</gene>
<reference evidence="1 2" key="1">
    <citation type="submission" date="2016-03" db="EMBL/GenBank/DDBJ databases">
        <title>Whole genome sequencing of Grifola frondosa 9006-11.</title>
        <authorList>
            <person name="Min B."/>
            <person name="Park H."/>
            <person name="Kim J.-G."/>
            <person name="Cho H."/>
            <person name="Oh Y.-L."/>
            <person name="Kong W.-S."/>
            <person name="Choi I.-G."/>
        </authorList>
    </citation>
    <scope>NUCLEOTIDE SEQUENCE [LARGE SCALE GENOMIC DNA]</scope>
    <source>
        <strain evidence="1 2">9006-11</strain>
    </source>
</reference>
<evidence type="ECO:0000313" key="2">
    <source>
        <dbReference type="Proteomes" id="UP000092993"/>
    </source>
</evidence>
<keyword evidence="2" id="KW-1185">Reference proteome</keyword>
<sequence>MVAFYILTTLLGYRATSRAGANKVRLITLLICHVQTAVYLASLPDDHPLQIALRTYALALSFALGPALLSSLTSPKALQDSHLR</sequence>
<proteinExistence type="predicted"/>
<dbReference type="OrthoDB" id="4021778at2759"/>
<comment type="caution">
    <text evidence="1">The sequence shown here is derived from an EMBL/GenBank/DDBJ whole genome shotgun (WGS) entry which is preliminary data.</text>
</comment>
<name>A0A1C7MQM5_GRIFR</name>
<dbReference type="EMBL" id="LUGG01000001">
    <property type="protein sequence ID" value="OBZ79007.1"/>
    <property type="molecule type" value="Genomic_DNA"/>
</dbReference>